<dbReference type="NCBIfam" id="TIGR01984">
    <property type="entry name" value="UbiH"/>
    <property type="match status" value="1"/>
</dbReference>
<dbReference type="RefSeq" id="WP_166269451.1">
    <property type="nucleotide sequence ID" value="NZ_CP048029.1"/>
</dbReference>
<evidence type="ECO:0000256" key="3">
    <source>
        <dbReference type="ARBA" id="ARBA00005349"/>
    </source>
</evidence>
<protein>
    <submittedName>
        <fullName evidence="9">2-octaprenyl-6-methoxyphenyl hydroxylase</fullName>
        <ecNumber evidence="9">1.14.13.-</ecNumber>
    </submittedName>
</protein>
<dbReference type="Proteomes" id="UP000502699">
    <property type="component" value="Chromosome"/>
</dbReference>
<keyword evidence="6 9" id="KW-0560">Oxidoreductase</keyword>
<comment type="similarity">
    <text evidence="3">Belongs to the UbiH/COQ6 family.</text>
</comment>
<dbReference type="InterPro" id="IPR018168">
    <property type="entry name" value="Ubi_Hdrlase_CS"/>
</dbReference>
<dbReference type="EC" id="1.14.13.-" evidence="9"/>
<dbReference type="Gene3D" id="3.50.50.60">
    <property type="entry name" value="FAD/NAD(P)-binding domain"/>
    <property type="match status" value="2"/>
</dbReference>
<dbReference type="InterPro" id="IPR011295">
    <property type="entry name" value="UbiH"/>
</dbReference>
<dbReference type="PRINTS" id="PR00420">
    <property type="entry name" value="RNGMNOXGNASE"/>
</dbReference>
<evidence type="ECO:0000256" key="6">
    <source>
        <dbReference type="ARBA" id="ARBA00023002"/>
    </source>
</evidence>
<evidence type="ECO:0000256" key="5">
    <source>
        <dbReference type="ARBA" id="ARBA00022827"/>
    </source>
</evidence>
<comment type="cofactor">
    <cofactor evidence="1">
        <name>FAD</name>
        <dbReference type="ChEBI" id="CHEBI:57692"/>
    </cofactor>
</comment>
<evidence type="ECO:0000313" key="10">
    <source>
        <dbReference type="Proteomes" id="UP000502699"/>
    </source>
</evidence>
<dbReference type="InterPro" id="IPR002938">
    <property type="entry name" value="FAD-bd"/>
</dbReference>
<dbReference type="AlphaFoldDB" id="A0A6G7VA99"/>
<dbReference type="NCBIfam" id="TIGR01988">
    <property type="entry name" value="Ubi-OHases"/>
    <property type="match status" value="1"/>
</dbReference>
<dbReference type="Pfam" id="PF01494">
    <property type="entry name" value="FAD_binding_3"/>
    <property type="match status" value="1"/>
</dbReference>
<dbReference type="NCBIfam" id="NF004356">
    <property type="entry name" value="PRK05732.1"/>
    <property type="match status" value="1"/>
</dbReference>
<dbReference type="PANTHER" id="PTHR43876:SF8">
    <property type="entry name" value="2-OCTAPRENYL-6-METHOXYPHENOL HYDROXYLASE"/>
    <property type="match status" value="1"/>
</dbReference>
<name>A0A6G7VA99_9GAMM</name>
<proteinExistence type="inferred from homology"/>
<dbReference type="SUPFAM" id="SSF51905">
    <property type="entry name" value="FAD/NAD(P)-binding domain"/>
    <property type="match status" value="1"/>
</dbReference>
<sequence length="412" mass="44811">MTDFDVVIAGRGLVGGSLACALRHLPLKMALIESTPAGPPHQPGPDDRVIALSLGSRQILGGTGLWPAIAPLAEPIRCVHVSERGACGFTRINHREEGVEALGYVTPARVIERAIEGALETSTGLKIFRPARLAHHYVRPGRVELEIELAGQRQTLSTRLLVAADGHDSGIRKRLGIRVEGHDYGQDAVITTVEVSRPRPGWAFERFTDTGPLAFLPMTGGRYSVVWCCHPEQTPELMALDDASFVERLQARFGWRLGRLGLPSLRQVHSLKLRFLGQTVHERLILIGNAAHTLHPVAGQGFNLGLRDVAALASVLDEVARAGQDPGDSATLAAYRRWRGRDQQLTAMLTDTLARVFVPSVWPLRLARNLGLLGLDLTPPARHRLARHLMGLDGPRPRLPLAGGIELEGSYG</sequence>
<dbReference type="UniPathway" id="UPA00232"/>
<evidence type="ECO:0000256" key="4">
    <source>
        <dbReference type="ARBA" id="ARBA00022630"/>
    </source>
</evidence>
<dbReference type="InterPro" id="IPR051205">
    <property type="entry name" value="UbiH/COQ6_monooxygenase"/>
</dbReference>
<dbReference type="KEGG" id="cjap:GWK36_01445"/>
<keyword evidence="5" id="KW-0274">FAD</keyword>
<dbReference type="InterPro" id="IPR010971">
    <property type="entry name" value="UbiH/COQ6"/>
</dbReference>
<evidence type="ECO:0000256" key="1">
    <source>
        <dbReference type="ARBA" id="ARBA00001974"/>
    </source>
</evidence>
<feature type="domain" description="FAD-binding" evidence="8">
    <location>
        <begin position="4"/>
        <end position="335"/>
    </location>
</feature>
<evidence type="ECO:0000313" key="9">
    <source>
        <dbReference type="EMBL" id="QIK36882.1"/>
    </source>
</evidence>
<dbReference type="GO" id="GO:0008681">
    <property type="term" value="F:2-octaprenyl-6-methoxyphenol hydroxylase activity"/>
    <property type="evidence" value="ECO:0007669"/>
    <property type="project" value="InterPro"/>
</dbReference>
<dbReference type="PANTHER" id="PTHR43876">
    <property type="entry name" value="UBIQUINONE BIOSYNTHESIS MONOOXYGENASE COQ6, MITOCHONDRIAL"/>
    <property type="match status" value="1"/>
</dbReference>
<evidence type="ECO:0000256" key="2">
    <source>
        <dbReference type="ARBA" id="ARBA00004749"/>
    </source>
</evidence>
<keyword evidence="4" id="KW-0285">Flavoprotein</keyword>
<dbReference type="EMBL" id="CP048029">
    <property type="protein sequence ID" value="QIK36882.1"/>
    <property type="molecule type" value="Genomic_DNA"/>
</dbReference>
<evidence type="ECO:0000259" key="8">
    <source>
        <dbReference type="Pfam" id="PF01494"/>
    </source>
</evidence>
<keyword evidence="10" id="KW-1185">Reference proteome</keyword>
<comment type="pathway">
    <text evidence="2">Cofactor biosynthesis; ubiquinone biosynthesis.</text>
</comment>
<reference evidence="10" key="1">
    <citation type="submission" date="2020-01" db="EMBL/GenBank/DDBJ databases">
        <title>Caldichromatium gen. nov., sp. nov., a thermophilic purple sulfur bacterium member of the family Chromatiaceae isolated from Nakabusa hot spring, Japan.</title>
        <authorList>
            <person name="Saini M.K."/>
            <person name="Hanada S."/>
            <person name="Tank M."/>
        </authorList>
    </citation>
    <scope>NUCLEOTIDE SEQUENCE [LARGE SCALE GENOMIC DNA]</scope>
    <source>
        <strain evidence="10">No.7</strain>
    </source>
</reference>
<evidence type="ECO:0000256" key="7">
    <source>
        <dbReference type="ARBA" id="ARBA00023033"/>
    </source>
</evidence>
<organism evidence="9 10">
    <name type="scientific">Caldichromatium japonicum</name>
    <dbReference type="NCBI Taxonomy" id="2699430"/>
    <lineage>
        <taxon>Bacteria</taxon>
        <taxon>Pseudomonadati</taxon>
        <taxon>Pseudomonadota</taxon>
        <taxon>Gammaproteobacteria</taxon>
        <taxon>Chromatiales</taxon>
        <taxon>Chromatiaceae</taxon>
        <taxon>Caldichromatium</taxon>
    </lineage>
</organism>
<dbReference type="InterPro" id="IPR036188">
    <property type="entry name" value="FAD/NAD-bd_sf"/>
</dbReference>
<dbReference type="PROSITE" id="PS01304">
    <property type="entry name" value="UBIH"/>
    <property type="match status" value="1"/>
</dbReference>
<dbReference type="GO" id="GO:0006744">
    <property type="term" value="P:ubiquinone biosynthetic process"/>
    <property type="evidence" value="ECO:0007669"/>
    <property type="project" value="UniProtKB-UniPathway"/>
</dbReference>
<dbReference type="GO" id="GO:0071949">
    <property type="term" value="F:FAD binding"/>
    <property type="evidence" value="ECO:0007669"/>
    <property type="project" value="InterPro"/>
</dbReference>
<gene>
    <name evidence="9" type="primary">ubiH</name>
    <name evidence="9" type="synonym">visB</name>
    <name evidence="9" type="ORF">GWK36_01445</name>
</gene>
<accession>A0A6G7VA99</accession>
<keyword evidence="7" id="KW-0503">Monooxygenase</keyword>